<sequence>MYRKEKPLPMKSSASMICNNLTILNNAEKGFLNYAVIHKYLINMICTSTDGSQVTHRQTKWVTLRNGRALLVLTSLKGIQVFEYDGSAMVYWHALGDSNADVSDQTNFGRGIAAVGENYLCIGHNVAVCDLVGDGDSLVSSDEDGNIVIWKCQGSSLSQSGKIDGKGESCCSLAIWKGILVAAFGNGQIGVYDLATGRLGAMVDAHARWINAIDIAKDSGLCVSASQDSYVRVWQLIPGSSPSIEFKFGDTVPDQQLVGAKFIHEGGRGFCITGYDCSDISFFVQ</sequence>
<evidence type="ECO:0000256" key="4">
    <source>
        <dbReference type="ARBA" id="ARBA00023242"/>
    </source>
</evidence>
<dbReference type="PROSITE" id="PS50082">
    <property type="entry name" value="WD_REPEATS_2"/>
    <property type="match status" value="1"/>
</dbReference>
<protein>
    <submittedName>
        <fullName evidence="7">WDR54-like protein</fullName>
    </submittedName>
</protein>
<proteinExistence type="predicted"/>
<evidence type="ECO:0000313" key="8">
    <source>
        <dbReference type="Proteomes" id="UP001164746"/>
    </source>
</evidence>
<keyword evidence="3" id="KW-0677">Repeat</keyword>
<dbReference type="InterPro" id="IPR015943">
    <property type="entry name" value="WD40/YVTN_repeat-like_dom_sf"/>
</dbReference>
<dbReference type="PROSITE" id="PS50294">
    <property type="entry name" value="WD_REPEATS_REGION"/>
    <property type="match status" value="1"/>
</dbReference>
<dbReference type="SUPFAM" id="SSF50978">
    <property type="entry name" value="WD40 repeat-like"/>
    <property type="match status" value="1"/>
</dbReference>
<comment type="subcellular location">
    <subcellularLocation>
        <location evidence="1">Nucleus</location>
    </subcellularLocation>
</comment>
<evidence type="ECO:0000256" key="2">
    <source>
        <dbReference type="ARBA" id="ARBA00022574"/>
    </source>
</evidence>
<keyword evidence="8" id="KW-1185">Reference proteome</keyword>
<dbReference type="EMBL" id="CP111023">
    <property type="protein sequence ID" value="WAR22423.1"/>
    <property type="molecule type" value="Genomic_DNA"/>
</dbReference>
<dbReference type="Pfam" id="PF21031">
    <property type="entry name" value="WDR54"/>
    <property type="match status" value="1"/>
</dbReference>
<reference evidence="7" key="1">
    <citation type="submission" date="2022-11" db="EMBL/GenBank/DDBJ databases">
        <title>Centuries of genome instability and evolution in soft-shell clam transmissible cancer (bioRxiv).</title>
        <authorList>
            <person name="Hart S.F.M."/>
            <person name="Yonemitsu M.A."/>
            <person name="Giersch R.M."/>
            <person name="Beal B.F."/>
            <person name="Arriagada G."/>
            <person name="Davis B.W."/>
            <person name="Ostrander E.A."/>
            <person name="Goff S.P."/>
            <person name="Metzger M.J."/>
        </authorList>
    </citation>
    <scope>NUCLEOTIDE SEQUENCE</scope>
    <source>
        <strain evidence="7">MELC-2E11</strain>
        <tissue evidence="7">Siphon/mantle</tissue>
    </source>
</reference>
<dbReference type="PANTHER" id="PTHR19848">
    <property type="entry name" value="WD40 REPEAT PROTEIN"/>
    <property type="match status" value="1"/>
</dbReference>
<evidence type="ECO:0000259" key="6">
    <source>
        <dbReference type="Pfam" id="PF21031"/>
    </source>
</evidence>
<dbReference type="SMART" id="SM00320">
    <property type="entry name" value="WD40"/>
    <property type="match status" value="3"/>
</dbReference>
<keyword evidence="2 5" id="KW-0853">WD repeat</keyword>
<evidence type="ECO:0000256" key="1">
    <source>
        <dbReference type="ARBA" id="ARBA00004123"/>
    </source>
</evidence>
<feature type="domain" description="WD repeat-containing protein 54 beta-propeller" evidence="6">
    <location>
        <begin position="138"/>
        <end position="283"/>
    </location>
</feature>
<name>A0ABY7FJQ5_MYAAR</name>
<evidence type="ECO:0000256" key="5">
    <source>
        <dbReference type="PROSITE-ProRule" id="PRU00221"/>
    </source>
</evidence>
<dbReference type="InterPro" id="IPR049546">
    <property type="entry name" value="WDR54_beta_prop"/>
</dbReference>
<dbReference type="InterPro" id="IPR001680">
    <property type="entry name" value="WD40_rpt"/>
</dbReference>
<keyword evidence="4" id="KW-0539">Nucleus</keyword>
<dbReference type="InterPro" id="IPR036322">
    <property type="entry name" value="WD40_repeat_dom_sf"/>
</dbReference>
<evidence type="ECO:0000313" key="7">
    <source>
        <dbReference type="EMBL" id="WAR22423.1"/>
    </source>
</evidence>
<gene>
    <name evidence="7" type="ORF">MAR_016397</name>
</gene>
<feature type="repeat" description="WD" evidence="5">
    <location>
        <begin position="203"/>
        <end position="236"/>
    </location>
</feature>
<evidence type="ECO:0000256" key="3">
    <source>
        <dbReference type="ARBA" id="ARBA00022737"/>
    </source>
</evidence>
<organism evidence="7 8">
    <name type="scientific">Mya arenaria</name>
    <name type="common">Soft-shell clam</name>
    <dbReference type="NCBI Taxonomy" id="6604"/>
    <lineage>
        <taxon>Eukaryota</taxon>
        <taxon>Metazoa</taxon>
        <taxon>Spiralia</taxon>
        <taxon>Lophotrochozoa</taxon>
        <taxon>Mollusca</taxon>
        <taxon>Bivalvia</taxon>
        <taxon>Autobranchia</taxon>
        <taxon>Heteroconchia</taxon>
        <taxon>Euheterodonta</taxon>
        <taxon>Imparidentia</taxon>
        <taxon>Neoheterodontei</taxon>
        <taxon>Myida</taxon>
        <taxon>Myoidea</taxon>
        <taxon>Myidae</taxon>
        <taxon>Mya</taxon>
    </lineage>
</organism>
<dbReference type="Gene3D" id="2.130.10.10">
    <property type="entry name" value="YVTN repeat-like/Quinoprotein amine dehydrogenase"/>
    <property type="match status" value="1"/>
</dbReference>
<accession>A0ABY7FJQ5</accession>
<dbReference type="PANTHER" id="PTHR19848:SF0">
    <property type="entry name" value="NOTCHLESS PROTEIN HOMOLOG 1"/>
    <property type="match status" value="1"/>
</dbReference>
<dbReference type="Proteomes" id="UP001164746">
    <property type="component" value="Chromosome 12"/>
</dbReference>